<reference evidence="1 2" key="1">
    <citation type="submission" date="2016-03" db="EMBL/GenBank/DDBJ databases">
        <title>EvidentialGene: Evidence-directed Construction of Genes on Genomes.</title>
        <authorList>
            <person name="Gilbert D.G."/>
            <person name="Choi J.-H."/>
            <person name="Mockaitis K."/>
            <person name="Colbourne J."/>
            <person name="Pfrender M."/>
        </authorList>
    </citation>
    <scope>NUCLEOTIDE SEQUENCE [LARGE SCALE GENOMIC DNA]</scope>
    <source>
        <strain evidence="1 2">Xinb3</strain>
        <tissue evidence="1">Complete organism</tissue>
    </source>
</reference>
<comment type="caution">
    <text evidence="1">The sequence shown here is derived from an EMBL/GenBank/DDBJ whole genome shotgun (WGS) entry which is preliminary data.</text>
</comment>
<keyword evidence="2" id="KW-1185">Reference proteome</keyword>
<gene>
    <name evidence="1" type="ORF">APZ42_021191</name>
</gene>
<proteinExistence type="predicted"/>
<dbReference type="EMBL" id="LRGB01001036">
    <property type="protein sequence ID" value="KZS13796.1"/>
    <property type="molecule type" value="Genomic_DNA"/>
</dbReference>
<protein>
    <submittedName>
        <fullName evidence="1">Uncharacterized protein</fullName>
    </submittedName>
</protein>
<organism evidence="1 2">
    <name type="scientific">Daphnia magna</name>
    <dbReference type="NCBI Taxonomy" id="35525"/>
    <lineage>
        <taxon>Eukaryota</taxon>
        <taxon>Metazoa</taxon>
        <taxon>Ecdysozoa</taxon>
        <taxon>Arthropoda</taxon>
        <taxon>Crustacea</taxon>
        <taxon>Branchiopoda</taxon>
        <taxon>Diplostraca</taxon>
        <taxon>Cladocera</taxon>
        <taxon>Anomopoda</taxon>
        <taxon>Daphniidae</taxon>
        <taxon>Daphnia</taxon>
    </lineage>
</organism>
<name>A0A164X254_9CRUS</name>
<accession>A0A164X254</accession>
<evidence type="ECO:0000313" key="2">
    <source>
        <dbReference type="Proteomes" id="UP000076858"/>
    </source>
</evidence>
<dbReference type="Proteomes" id="UP000076858">
    <property type="component" value="Unassembled WGS sequence"/>
</dbReference>
<dbReference type="AlphaFoldDB" id="A0A164X254"/>
<evidence type="ECO:0000313" key="1">
    <source>
        <dbReference type="EMBL" id="KZS13796.1"/>
    </source>
</evidence>
<sequence>MFTFRASRSFDHFIHKQYTVVGVTIECGVGCESPPQRIDGFLISQVDPGLNFVEQLGITTSF</sequence>